<name>A0A8H5I106_9AGAR</name>
<keyword evidence="5 10" id="KW-1133">Transmembrane helix</keyword>
<dbReference type="NCBIfam" id="TIGR00879">
    <property type="entry name" value="SP"/>
    <property type="match status" value="1"/>
</dbReference>
<evidence type="ECO:0000256" key="2">
    <source>
        <dbReference type="ARBA" id="ARBA00010992"/>
    </source>
</evidence>
<keyword evidence="13" id="KW-1185">Reference proteome</keyword>
<dbReference type="OrthoDB" id="6133115at2759"/>
<feature type="transmembrane region" description="Helical" evidence="10">
    <location>
        <begin position="320"/>
        <end position="337"/>
    </location>
</feature>
<proteinExistence type="inferred from homology"/>
<evidence type="ECO:0000256" key="8">
    <source>
        <dbReference type="RuleBase" id="RU003346"/>
    </source>
</evidence>
<evidence type="ECO:0000256" key="5">
    <source>
        <dbReference type="ARBA" id="ARBA00022989"/>
    </source>
</evidence>
<feature type="transmembrane region" description="Helical" evidence="10">
    <location>
        <begin position="547"/>
        <end position="565"/>
    </location>
</feature>
<feature type="transmembrane region" description="Helical" evidence="10">
    <location>
        <begin position="191"/>
        <end position="214"/>
    </location>
</feature>
<organism evidence="12 13">
    <name type="scientific">Collybiopsis confluens</name>
    <dbReference type="NCBI Taxonomy" id="2823264"/>
    <lineage>
        <taxon>Eukaryota</taxon>
        <taxon>Fungi</taxon>
        <taxon>Dikarya</taxon>
        <taxon>Basidiomycota</taxon>
        <taxon>Agaricomycotina</taxon>
        <taxon>Agaricomycetes</taxon>
        <taxon>Agaricomycetidae</taxon>
        <taxon>Agaricales</taxon>
        <taxon>Marasmiineae</taxon>
        <taxon>Omphalotaceae</taxon>
        <taxon>Collybiopsis</taxon>
    </lineage>
</organism>
<feature type="compositionally biased region" description="Basic and acidic residues" evidence="9">
    <location>
        <begin position="94"/>
        <end position="104"/>
    </location>
</feature>
<keyword evidence="4 10" id="KW-0812">Transmembrane</keyword>
<dbReference type="PROSITE" id="PS50850">
    <property type="entry name" value="MFS"/>
    <property type="match status" value="1"/>
</dbReference>
<dbReference type="Pfam" id="PF00083">
    <property type="entry name" value="Sugar_tr"/>
    <property type="match status" value="1"/>
</dbReference>
<evidence type="ECO:0000256" key="10">
    <source>
        <dbReference type="SAM" id="Phobius"/>
    </source>
</evidence>
<feature type="transmembrane region" description="Helical" evidence="10">
    <location>
        <begin position="408"/>
        <end position="432"/>
    </location>
</feature>
<dbReference type="EMBL" id="JAACJN010000003">
    <property type="protein sequence ID" value="KAF5393166.1"/>
    <property type="molecule type" value="Genomic_DNA"/>
</dbReference>
<dbReference type="PANTHER" id="PTHR48022">
    <property type="entry name" value="PLASTIDIC GLUCOSE TRANSPORTER 4"/>
    <property type="match status" value="1"/>
</dbReference>
<feature type="transmembrane region" description="Helical" evidence="10">
    <location>
        <begin position="147"/>
        <end position="171"/>
    </location>
</feature>
<keyword evidence="3 8" id="KW-0813">Transport</keyword>
<comment type="caution">
    <text evidence="12">The sequence shown here is derived from an EMBL/GenBank/DDBJ whole genome shotgun (WGS) entry which is preliminary data.</text>
</comment>
<feature type="transmembrane region" description="Helical" evidence="10">
    <location>
        <begin position="508"/>
        <end position="527"/>
    </location>
</feature>
<evidence type="ECO:0000256" key="3">
    <source>
        <dbReference type="ARBA" id="ARBA00022448"/>
    </source>
</evidence>
<feature type="region of interest" description="Disordered" evidence="9">
    <location>
        <begin position="79"/>
        <end position="104"/>
    </location>
</feature>
<reference evidence="12 13" key="1">
    <citation type="journal article" date="2020" name="ISME J.">
        <title>Uncovering the hidden diversity of litter-decomposition mechanisms in mushroom-forming fungi.</title>
        <authorList>
            <person name="Floudas D."/>
            <person name="Bentzer J."/>
            <person name="Ahren D."/>
            <person name="Johansson T."/>
            <person name="Persson P."/>
            <person name="Tunlid A."/>
        </authorList>
    </citation>
    <scope>NUCLEOTIDE SEQUENCE [LARGE SCALE GENOMIC DNA]</scope>
    <source>
        <strain evidence="12 13">CBS 406.79</strain>
    </source>
</reference>
<protein>
    <recommendedName>
        <fullName evidence="11">Major facilitator superfamily (MFS) profile domain-containing protein</fullName>
    </recommendedName>
</protein>
<evidence type="ECO:0000256" key="7">
    <source>
        <dbReference type="ARBA" id="ARBA00049119"/>
    </source>
</evidence>
<feature type="transmembrane region" description="Helical" evidence="10">
    <location>
        <begin position="477"/>
        <end position="496"/>
    </location>
</feature>
<dbReference type="Proteomes" id="UP000518752">
    <property type="component" value="Unassembled WGS sequence"/>
</dbReference>
<dbReference type="InterPro" id="IPR020846">
    <property type="entry name" value="MFS_dom"/>
</dbReference>
<dbReference type="PANTHER" id="PTHR48022:SF79">
    <property type="entry name" value="LACTOSE PERMEASE, PUTATIVE (AFU_ORTHOLOGUE AFUA_6G01860)-RELATED"/>
    <property type="match status" value="1"/>
</dbReference>
<accession>A0A8H5I106</accession>
<evidence type="ECO:0000256" key="6">
    <source>
        <dbReference type="ARBA" id="ARBA00023136"/>
    </source>
</evidence>
<dbReference type="InterPro" id="IPR036259">
    <property type="entry name" value="MFS_trans_sf"/>
</dbReference>
<dbReference type="Gene3D" id="1.20.1250.20">
    <property type="entry name" value="MFS general substrate transporter like domains"/>
    <property type="match status" value="1"/>
</dbReference>
<dbReference type="SUPFAM" id="SSF103473">
    <property type="entry name" value="MFS general substrate transporter"/>
    <property type="match status" value="1"/>
</dbReference>
<sequence>MYSLVPRGQMNRYENFFKTNEFPAFPETAIQFSFLSTLLTSGIFIHSPPSTQTMRTNAFSTNPNAHDINVFHQRTEANLPSDATAPDPSPSPQLDEKDVSQEHHHAIPAALAQKEGAKVMEVENADFAVALTSGPQLNPRSWASIKLYFILLVAFMGSMSNGFDGQVMGAVNGMNQYLAYFDISGQDSGGGVGTATALIFGIYQIGSIVGVVIAGPLTDGKFGRRGGMFIGAVIIVVGAVTITTALTKSYLLAGRFVLGLGVSITATACPSYVVEMAPPQWRGRLTGLFNTFYYAGSMLCTGIAIATARLSTTTSWRAPLAIQIVPAGILCTFVWLLPESPRWYVSAGRTDEAAEILAKYHGNGDINAPLVKLELREFEESIKLDASDKRWWDYSELVNTHNARYRTLMMIMMGFFGQWSGNGLGYFLTVLFKNAGVESQERRLVLNFASGQDTVPNFVVCFLILDDTITVGRRTMWFWGTFASACTLIIVTVCTAEFGESGANPAGANAAIAFIFLFGFVFSFAYTPLQALVPTECLANNTRAKGMAMYSLAVSCAGLVGNYAGPIALQRITWKYYIVNSGQNTSPNPVKASLVKKKIAVLEKGGQVEVVDVVNDAV</sequence>
<comment type="catalytic activity">
    <reaction evidence="7">
        <text>myo-inositol(out) + H(+)(out) = myo-inositol(in) + H(+)(in)</text>
        <dbReference type="Rhea" id="RHEA:60364"/>
        <dbReference type="ChEBI" id="CHEBI:15378"/>
        <dbReference type="ChEBI" id="CHEBI:17268"/>
    </reaction>
</comment>
<comment type="similarity">
    <text evidence="2 8">Belongs to the major facilitator superfamily. Sugar transporter (TC 2.A.1.1) family.</text>
</comment>
<keyword evidence="6 10" id="KW-0472">Membrane</keyword>
<comment type="subcellular location">
    <subcellularLocation>
        <location evidence="1">Membrane</location>
        <topology evidence="1">Multi-pass membrane protein</topology>
    </subcellularLocation>
</comment>
<dbReference type="GO" id="GO:0016020">
    <property type="term" value="C:membrane"/>
    <property type="evidence" value="ECO:0007669"/>
    <property type="project" value="UniProtKB-SubCell"/>
</dbReference>
<gene>
    <name evidence="12" type="ORF">D9757_001239</name>
</gene>
<feature type="transmembrane region" description="Helical" evidence="10">
    <location>
        <begin position="291"/>
        <end position="308"/>
    </location>
</feature>
<dbReference type="InterPro" id="IPR005828">
    <property type="entry name" value="MFS_sugar_transport-like"/>
</dbReference>
<evidence type="ECO:0000313" key="13">
    <source>
        <dbReference type="Proteomes" id="UP000518752"/>
    </source>
</evidence>
<feature type="transmembrane region" description="Helical" evidence="10">
    <location>
        <begin position="226"/>
        <end position="246"/>
    </location>
</feature>
<dbReference type="GO" id="GO:0005351">
    <property type="term" value="F:carbohydrate:proton symporter activity"/>
    <property type="evidence" value="ECO:0007669"/>
    <property type="project" value="TreeGrafter"/>
</dbReference>
<evidence type="ECO:0000256" key="1">
    <source>
        <dbReference type="ARBA" id="ARBA00004141"/>
    </source>
</evidence>
<evidence type="ECO:0000256" key="4">
    <source>
        <dbReference type="ARBA" id="ARBA00022692"/>
    </source>
</evidence>
<dbReference type="InterPro" id="IPR003663">
    <property type="entry name" value="Sugar/inositol_transpt"/>
</dbReference>
<dbReference type="InterPro" id="IPR050360">
    <property type="entry name" value="MFS_Sugar_Transporters"/>
</dbReference>
<evidence type="ECO:0000259" key="11">
    <source>
        <dbReference type="PROSITE" id="PS50850"/>
    </source>
</evidence>
<feature type="domain" description="Major facilitator superfamily (MFS) profile" evidence="11">
    <location>
        <begin position="150"/>
        <end position="618"/>
    </location>
</feature>
<evidence type="ECO:0000256" key="9">
    <source>
        <dbReference type="SAM" id="MobiDB-lite"/>
    </source>
</evidence>
<dbReference type="AlphaFoldDB" id="A0A8H5I106"/>
<evidence type="ECO:0000313" key="12">
    <source>
        <dbReference type="EMBL" id="KAF5393166.1"/>
    </source>
</evidence>
<dbReference type="FunFam" id="1.20.1250.20:FF:000134">
    <property type="entry name" value="MFS sugar transporter protein"/>
    <property type="match status" value="1"/>
</dbReference>